<organism evidence="4 5">
    <name type="scientific">Streptomyces ficellus</name>
    <dbReference type="NCBI Taxonomy" id="1977088"/>
    <lineage>
        <taxon>Bacteria</taxon>
        <taxon>Bacillati</taxon>
        <taxon>Actinomycetota</taxon>
        <taxon>Actinomycetes</taxon>
        <taxon>Kitasatosporales</taxon>
        <taxon>Streptomycetaceae</taxon>
        <taxon>Streptomyces</taxon>
    </lineage>
</organism>
<dbReference type="AlphaFoldDB" id="A0A6I6FH11"/>
<dbReference type="Gene3D" id="2.70.98.10">
    <property type="match status" value="1"/>
</dbReference>
<proteinExistence type="predicted"/>
<feature type="domain" description="Glycosyl hydrolase family 98 putative carbohydrate-binding module" evidence="3">
    <location>
        <begin position="1133"/>
        <end position="1278"/>
    </location>
</feature>
<dbReference type="OrthoDB" id="1095434at2"/>
<sequence>MSPRSRSRRAAAALAAASSAVFALAVPATADPPPPAPGQDLLIGSPQLSVTVARDFPRVVSYTDRASGARLLGSTSPVTAVTLNGTAYPVRLTAGPVVTATSARYTLGFPGLPGVTIDASLTVSGRATTFRVTGVRDTAGFRVGTIDVPGHDLVSVGSTEPGAATAFTRLDPDSTRTADVFGTVTPDTPTDPAAVGASYAIVNTAALAAAVESNSSYDTPAGPTNGDDARFWHQARRAADGSVRVGVRSGQWTHRGAGAPAPERGGDLPWAKVVVTPDVNGDRRVDWQDGAVAFRTIGVRAPGGARTPDRVVTHIPFNFASQATHPFARTLDDVKRISLSTDGLGQLAVLKGYGSEGHDSAHPDYGGNYNKRAGGLEDLNHLLRNGKKWGATFGVHVNATESYPEARAFSETLVDKNKPGWNWLNQSYYIDQRRDINSGDLPRRLQRLRNETDPNLGFLYIDVYYTHGWIADKTLQAVRAQGWNVATEWSDTFERASLWSHWANDLDYGGATNKGLNSRIIRFIRNGEKDVWNDDPVLGRTALEEFEGWTGETDYPAFLANVWRNNLPAKYLQRQKIMRWNGNHITFTGGVRGTVEDGRRTFYDHGRKVLDGDRYLLPWDGGKKLYHYNRAGGTSTWRVPPGTYTVHRLTDNGRVAAGTVRAGKDGRITLTATAGQAYVLYPRRAPAQPPVRWGEGTPVGDPGFNDARLGAWTTTGAVARHTDERGRNSAALTGRGRAGIAQRITGLTEGKRYSASAWIEVEPGESRRTTLTAGAASVTVERSTVPNRIAASDWHGTAMQRAKVHFTAPDSGTATLSVTAEGGSGARVRVDDVRVVENAPAVRKGSPYEDFEAVDQGWGPFLKGDAGGTNDPRTHVSQVHAPYTQAGWNGKLVDDVLDGRESLKSHDENAGLVYRTAPWTVPMEDGHRYRVEYDHQSSHAGAYEWVTGYDRLTEGAARPTETRRTPIGEQRTTGRFAETVTAGCGDTWTGLRKREGAPDGADFVLDRFTVTDLGPVADSERPACGTLALAAGAALEPGRANEVTATFTNDETTAVSPSVTLTLPEGWTAEPAGPVTPGAVRPGGRGTATWRVTPPSDAPYRTYRLDVAAAYTAGGAARTVTATAPVRTLPPPPVTDAWASDLDWASARSGWGPVERDLSNGGTAAGDGTPLRIGGVAYAKGLGTHAPATVRYYLGGRCTAFTAEVGVDDAQTTRGSVRFTVTADGTERAASPVLRASDAAWSLSADVSGAAYVGLAVGDGGDGNGNDHADWGNARFHCG</sequence>
<evidence type="ECO:0000313" key="5">
    <source>
        <dbReference type="Proteomes" id="UP000422572"/>
    </source>
</evidence>
<dbReference type="InterPro" id="IPR013222">
    <property type="entry name" value="Glyco_hyd_98_carb-bd"/>
</dbReference>
<dbReference type="GO" id="GO:0005975">
    <property type="term" value="P:carbohydrate metabolic process"/>
    <property type="evidence" value="ECO:0007669"/>
    <property type="project" value="UniProtKB-ARBA"/>
</dbReference>
<dbReference type="InterPro" id="IPR014718">
    <property type="entry name" value="GH-type_carb-bd"/>
</dbReference>
<dbReference type="InterPro" id="IPR035364">
    <property type="entry name" value="Beta_sandwich_GH101"/>
</dbReference>
<dbReference type="Pfam" id="PF08305">
    <property type="entry name" value="NPCBM"/>
    <property type="match status" value="1"/>
</dbReference>
<dbReference type="GO" id="GO:0030246">
    <property type="term" value="F:carbohydrate binding"/>
    <property type="evidence" value="ECO:0007669"/>
    <property type="project" value="InterPro"/>
</dbReference>
<dbReference type="InterPro" id="IPR018905">
    <property type="entry name" value="A-galactase_NEW3"/>
</dbReference>
<dbReference type="Gene3D" id="2.60.120.260">
    <property type="entry name" value="Galactose-binding domain-like"/>
    <property type="match status" value="2"/>
</dbReference>
<dbReference type="InterPro" id="IPR038637">
    <property type="entry name" value="NPCBM_sf"/>
</dbReference>
<evidence type="ECO:0000256" key="2">
    <source>
        <dbReference type="SAM" id="SignalP"/>
    </source>
</evidence>
<dbReference type="Pfam" id="PF21466">
    <property type="entry name" value="GH101_dom-5"/>
    <property type="match status" value="1"/>
</dbReference>
<dbReference type="RefSeq" id="WP_156692117.1">
    <property type="nucleotide sequence ID" value="NZ_CP034279.1"/>
</dbReference>
<dbReference type="CDD" id="cd14244">
    <property type="entry name" value="GH_101_like"/>
    <property type="match status" value="1"/>
</dbReference>
<feature type="region of interest" description="Disordered" evidence="1">
    <location>
        <begin position="1064"/>
        <end position="1087"/>
    </location>
</feature>
<name>A0A6I6FH11_9ACTN</name>
<dbReference type="KEGG" id="sfic:EIZ62_08730"/>
<keyword evidence="2" id="KW-0732">Signal</keyword>
<dbReference type="Pfam" id="PF12905">
    <property type="entry name" value="Glyco_hydro_101"/>
    <property type="match status" value="1"/>
</dbReference>
<evidence type="ECO:0000256" key="1">
    <source>
        <dbReference type="SAM" id="MobiDB-lite"/>
    </source>
</evidence>
<dbReference type="InterPro" id="IPR040502">
    <property type="entry name" value="GH101_dom-6"/>
</dbReference>
<reference evidence="4 5" key="1">
    <citation type="submission" date="2018-12" db="EMBL/GenBank/DDBJ databases">
        <title>Complete genome sequence of Streptomyces ficellus NRRL8067, the producer of ficellomycin, feldamycin and nojirimycin.</title>
        <authorList>
            <person name="Zhang H."/>
            <person name="Yue R."/>
            <person name="Liu Y."/>
            <person name="Li M."/>
            <person name="Mu H."/>
            <person name="Zhang J."/>
        </authorList>
    </citation>
    <scope>NUCLEOTIDE SEQUENCE [LARGE SCALE GENOMIC DNA]</scope>
    <source>
        <strain evidence="4 5">NRRL 8067</strain>
    </source>
</reference>
<dbReference type="Proteomes" id="UP000422572">
    <property type="component" value="Chromosome"/>
</dbReference>
<dbReference type="Pfam" id="PF10633">
    <property type="entry name" value="NPCBM_assoc"/>
    <property type="match status" value="1"/>
</dbReference>
<dbReference type="SMART" id="SM00776">
    <property type="entry name" value="NPCBM"/>
    <property type="match status" value="1"/>
</dbReference>
<dbReference type="InterPro" id="IPR049314">
    <property type="entry name" value="GH101_dom-5"/>
</dbReference>
<dbReference type="EMBL" id="CP034279">
    <property type="protein sequence ID" value="QGV78315.1"/>
    <property type="molecule type" value="Genomic_DNA"/>
</dbReference>
<keyword evidence="5" id="KW-1185">Reference proteome</keyword>
<dbReference type="GO" id="GO:0033926">
    <property type="term" value="F:endo-alpha-N-acetylgalactosaminidase activity"/>
    <property type="evidence" value="ECO:0007669"/>
    <property type="project" value="InterPro"/>
</dbReference>
<dbReference type="Pfam" id="PF18080">
    <property type="entry name" value="Gal_mutarotas_3"/>
    <property type="match status" value="1"/>
</dbReference>
<protein>
    <recommendedName>
        <fullName evidence="3">Glycosyl hydrolase family 98 putative carbohydrate-binding module domain-containing protein</fullName>
    </recommendedName>
</protein>
<dbReference type="Gene3D" id="2.60.40.10">
    <property type="entry name" value="Immunoglobulins"/>
    <property type="match status" value="1"/>
</dbReference>
<dbReference type="SUPFAM" id="SSF49785">
    <property type="entry name" value="Galactose-binding domain-like"/>
    <property type="match status" value="1"/>
</dbReference>
<dbReference type="InterPro" id="IPR040633">
    <property type="entry name" value="Gal_mutarotas_3"/>
</dbReference>
<dbReference type="InterPro" id="IPR013783">
    <property type="entry name" value="Ig-like_fold"/>
</dbReference>
<evidence type="ECO:0000259" key="3">
    <source>
        <dbReference type="SMART" id="SM00776"/>
    </source>
</evidence>
<dbReference type="Gene3D" id="3.20.20.80">
    <property type="entry name" value="Glycosidases"/>
    <property type="match status" value="1"/>
</dbReference>
<gene>
    <name evidence="4" type="ORF">EIZ62_08730</name>
</gene>
<accession>A0A6I6FH11</accession>
<dbReference type="Pfam" id="PF17974">
    <property type="entry name" value="GalBD_like"/>
    <property type="match status" value="1"/>
</dbReference>
<dbReference type="InterPro" id="IPR008979">
    <property type="entry name" value="Galactose-bd-like_sf"/>
</dbReference>
<feature type="signal peptide" evidence="2">
    <location>
        <begin position="1"/>
        <end position="30"/>
    </location>
</feature>
<dbReference type="InterPro" id="IPR025706">
    <property type="entry name" value="Endoa_GalNAc"/>
</dbReference>
<feature type="chain" id="PRO_5026177570" description="Glycosyl hydrolase family 98 putative carbohydrate-binding module domain-containing protein" evidence="2">
    <location>
        <begin position="31"/>
        <end position="1279"/>
    </location>
</feature>
<evidence type="ECO:0000313" key="4">
    <source>
        <dbReference type="EMBL" id="QGV78315.1"/>
    </source>
</evidence>
<dbReference type="Pfam" id="PF17451">
    <property type="entry name" value="Glyco_hyd_101C"/>
    <property type="match status" value="1"/>
</dbReference>
<dbReference type="Gene3D" id="2.60.120.1060">
    <property type="entry name" value="NPCBM/NEW2 domain"/>
    <property type="match status" value="1"/>
</dbReference>